<evidence type="ECO:0008006" key="5">
    <source>
        <dbReference type="Google" id="ProtNLM"/>
    </source>
</evidence>
<evidence type="ECO:0000256" key="1">
    <source>
        <dbReference type="SAM" id="MobiDB-lite"/>
    </source>
</evidence>
<protein>
    <recommendedName>
        <fullName evidence="5">Secreted protein</fullName>
    </recommendedName>
</protein>
<keyword evidence="2" id="KW-0732">Signal</keyword>
<sequence>MTTYDSCCALLFLLMITPAATPAAIPAMINARTTAATARMVRFRRWRSHFIRPGATSFASASPLSSFSFATTGYGRGNLPATSNPSFSDGRANGSDDRPNLSSWFSTTSGVGRWSQFTTSGSDDHIDSGASESCLLCSVTGADSSDGSASSGASEICGSGGTGSGSGNCTALGTSAWESSGDGSGRSVIGLEISSPGVSGTSGPLAGPSGPFSCFDMVLSVRLAC</sequence>
<dbReference type="AlphaFoldDB" id="A0AAJ0F6E2"/>
<evidence type="ECO:0000313" key="3">
    <source>
        <dbReference type="EMBL" id="KAK1750059.1"/>
    </source>
</evidence>
<feature type="compositionally biased region" description="Low complexity" evidence="1">
    <location>
        <begin position="144"/>
        <end position="154"/>
    </location>
</feature>
<comment type="caution">
    <text evidence="3">The sequence shown here is derived from an EMBL/GenBank/DDBJ whole genome shotgun (WGS) entry which is preliminary data.</text>
</comment>
<keyword evidence="4" id="KW-1185">Reference proteome</keyword>
<accession>A0AAJ0F6E2</accession>
<dbReference type="Proteomes" id="UP001239445">
    <property type="component" value="Unassembled WGS sequence"/>
</dbReference>
<feature type="region of interest" description="Disordered" evidence="1">
    <location>
        <begin position="144"/>
        <end position="165"/>
    </location>
</feature>
<dbReference type="EMBL" id="MU839849">
    <property type="protein sequence ID" value="KAK1750059.1"/>
    <property type="molecule type" value="Genomic_DNA"/>
</dbReference>
<name>A0AAJ0F6E2_9PEZI</name>
<evidence type="ECO:0000313" key="4">
    <source>
        <dbReference type="Proteomes" id="UP001239445"/>
    </source>
</evidence>
<organism evidence="3 4">
    <name type="scientific">Echria macrotheca</name>
    <dbReference type="NCBI Taxonomy" id="438768"/>
    <lineage>
        <taxon>Eukaryota</taxon>
        <taxon>Fungi</taxon>
        <taxon>Dikarya</taxon>
        <taxon>Ascomycota</taxon>
        <taxon>Pezizomycotina</taxon>
        <taxon>Sordariomycetes</taxon>
        <taxon>Sordariomycetidae</taxon>
        <taxon>Sordariales</taxon>
        <taxon>Schizotheciaceae</taxon>
        <taxon>Echria</taxon>
    </lineage>
</organism>
<reference evidence="3" key="1">
    <citation type="submission" date="2023-06" db="EMBL/GenBank/DDBJ databases">
        <title>Genome-scale phylogeny and comparative genomics of the fungal order Sordariales.</title>
        <authorList>
            <consortium name="Lawrence Berkeley National Laboratory"/>
            <person name="Hensen N."/>
            <person name="Bonometti L."/>
            <person name="Westerberg I."/>
            <person name="Brannstrom I.O."/>
            <person name="Guillou S."/>
            <person name="Cros-Aarteil S."/>
            <person name="Calhoun S."/>
            <person name="Haridas S."/>
            <person name="Kuo A."/>
            <person name="Mondo S."/>
            <person name="Pangilinan J."/>
            <person name="Riley R."/>
            <person name="Labutti K."/>
            <person name="Andreopoulos B."/>
            <person name="Lipzen A."/>
            <person name="Chen C."/>
            <person name="Yanf M."/>
            <person name="Daum C."/>
            <person name="Ng V."/>
            <person name="Clum A."/>
            <person name="Steindorff A."/>
            <person name="Ohm R."/>
            <person name="Martin F."/>
            <person name="Silar P."/>
            <person name="Natvig D."/>
            <person name="Lalanne C."/>
            <person name="Gautier V."/>
            <person name="Ament-Velasquez S.L."/>
            <person name="Kruys A."/>
            <person name="Hutchinson M.I."/>
            <person name="Powell A.J."/>
            <person name="Barry K."/>
            <person name="Miller A.N."/>
            <person name="Grigoriev I.V."/>
            <person name="Debuchy R."/>
            <person name="Gladieux P."/>
            <person name="Thoren M.H."/>
            <person name="Johannesson H."/>
        </authorList>
    </citation>
    <scope>NUCLEOTIDE SEQUENCE</scope>
    <source>
        <strain evidence="3">PSN4</strain>
    </source>
</reference>
<evidence type="ECO:0000256" key="2">
    <source>
        <dbReference type="SAM" id="SignalP"/>
    </source>
</evidence>
<gene>
    <name evidence="3" type="ORF">QBC47DRAFT_394541</name>
</gene>
<feature type="region of interest" description="Disordered" evidence="1">
    <location>
        <begin position="80"/>
        <end position="102"/>
    </location>
</feature>
<proteinExistence type="predicted"/>
<feature type="signal peptide" evidence="2">
    <location>
        <begin position="1"/>
        <end position="23"/>
    </location>
</feature>
<feature type="chain" id="PRO_5042611111" description="Secreted protein" evidence="2">
    <location>
        <begin position="24"/>
        <end position="225"/>
    </location>
</feature>